<evidence type="ECO:0000313" key="1">
    <source>
        <dbReference type="EMBL" id="GIG05704.1"/>
    </source>
</evidence>
<protein>
    <submittedName>
        <fullName evidence="1">Uncharacterized protein</fullName>
    </submittedName>
</protein>
<dbReference type="EMBL" id="BONI01000016">
    <property type="protein sequence ID" value="GIG05704.1"/>
    <property type="molecule type" value="Genomic_DNA"/>
</dbReference>
<reference evidence="1 2" key="1">
    <citation type="submission" date="2021-01" db="EMBL/GenBank/DDBJ databases">
        <title>Whole genome shotgun sequence of Catellatospora coxensis NBRC 107359.</title>
        <authorList>
            <person name="Komaki H."/>
            <person name="Tamura T."/>
        </authorList>
    </citation>
    <scope>NUCLEOTIDE SEQUENCE [LARGE SCALE GENOMIC DNA]</scope>
    <source>
        <strain evidence="1 2">NBRC 107359</strain>
    </source>
</reference>
<comment type="caution">
    <text evidence="1">The sequence shown here is derived from an EMBL/GenBank/DDBJ whole genome shotgun (WGS) entry which is preliminary data.</text>
</comment>
<proteinExistence type="predicted"/>
<dbReference type="Proteomes" id="UP000630887">
    <property type="component" value="Unassembled WGS sequence"/>
</dbReference>
<dbReference type="AlphaFoldDB" id="A0A8J3P6M6"/>
<dbReference type="RefSeq" id="WP_203692123.1">
    <property type="nucleotide sequence ID" value="NZ_BAAALC010000025.1"/>
</dbReference>
<organism evidence="1 2">
    <name type="scientific">Catellatospora coxensis</name>
    <dbReference type="NCBI Taxonomy" id="310354"/>
    <lineage>
        <taxon>Bacteria</taxon>
        <taxon>Bacillati</taxon>
        <taxon>Actinomycetota</taxon>
        <taxon>Actinomycetes</taxon>
        <taxon>Micromonosporales</taxon>
        <taxon>Micromonosporaceae</taxon>
        <taxon>Catellatospora</taxon>
    </lineage>
</organism>
<evidence type="ECO:0000313" key="2">
    <source>
        <dbReference type="Proteomes" id="UP000630887"/>
    </source>
</evidence>
<sequence length="327" mass="35279">MTSYSVLSSGTRNTIIATWSGETVDTSLTITSLAERYPAQALAELLTRLSEFSWDAAAFLDTAPAMEAAIVELVQRLRSDGDLTEPVHVDVEGCRHAERWSCADFVEELQSTAPRVLSALTRAQRLAVADELAADAAGRVEALKLLPTGFDPESDASRIWQMCQVTRVTSSGIFGHPPNSSAGWIVQGWRGPESSPARRWGCRDKLVRLEQLTEACLANGGRGLMDDDPLGTHLVMPIPGGEPLSEADIFDIRVHPSTRTPLEPDPFAPLYVTVRRHGSTGRPEAVEVAVDDDDAFASLLGPWTTMVPGKVISVANLYKDGDDALAG</sequence>
<keyword evidence="2" id="KW-1185">Reference proteome</keyword>
<accession>A0A8J3P6M6</accession>
<gene>
    <name evidence="1" type="ORF">Cco03nite_24040</name>
</gene>
<name>A0A8J3P6M6_9ACTN</name>